<proteinExistence type="predicted"/>
<dbReference type="KEGG" id="kdj:28968397"/>
<gene>
    <name evidence="2" type="ORF">I303_04698</name>
    <name evidence="3" type="ORF">I303_104328</name>
</gene>
<dbReference type="Proteomes" id="UP000078595">
    <property type="component" value="Chromosome 5"/>
</dbReference>
<evidence type="ECO:0000256" key="1">
    <source>
        <dbReference type="SAM" id="MobiDB-lite"/>
    </source>
</evidence>
<evidence type="ECO:0000313" key="4">
    <source>
        <dbReference type="Proteomes" id="UP000078595"/>
    </source>
</evidence>
<evidence type="ECO:0000313" key="2">
    <source>
        <dbReference type="EMBL" id="OBR85363.1"/>
    </source>
</evidence>
<feature type="compositionally biased region" description="Basic and acidic residues" evidence="1">
    <location>
        <begin position="504"/>
        <end position="517"/>
    </location>
</feature>
<dbReference type="AlphaFoldDB" id="A0A1A6A5N1"/>
<name>A0A1A6A5N1_9TREE</name>
<dbReference type="STRING" id="1296121.A0A1A6A5N1"/>
<sequence length="583" mass="63107">MPDDLSFLDQLEEWLDNQVPNNLHELPYKMLETMEKVTNELFETLNIHGPPSISIPFPPFGGKEIPPPPPPPTPSLIPSNGLTTYINGAYCRSSKLVRTHPYLAGTVISVGLGLTGLTVYKLATSNFGRESLVSWKKQVRTRRRFGIRGVIEDGMLKEAIVILAPSPMPPLLIPLAASLLRAGYIVLVAVPKSKDADQLERRLGGLEEKSALRVLIYDPDDTTTFPPFHRSLLATLTLRFPQSGKYPSGDPYNPSPAHLPHIHAFLSLYPLNPSPPTQPGGLPALPTLLSPNQDGTTPTLINFYPSTSVINTPDTFASQILTANHHLLGKNLLASSSAKVISIYVGDIELPTLPMILSGGKHLTRRQAVKERLSSDNTLIGKLAIIRDYLVGSVASVYGGSVGILGFGLKVRSYDNFEKRLLRIVKEPSFLYSFRMSFRHENGYFIGARSFLPILLSKLNLPPMFLPRLINYLPILPLSATGPAHPTSSILSNYTSSGSASASEKSKDKDKERERIKTPKSASSLSEANSSDHEGSGSGNDDLVSSVHTTTTSNSNSSGQNGDEEGSGGSGLEGSWVGLDSAN</sequence>
<feature type="compositionally biased region" description="Low complexity" evidence="1">
    <location>
        <begin position="541"/>
        <end position="561"/>
    </location>
</feature>
<reference evidence="3" key="3">
    <citation type="submission" date="2024-02" db="EMBL/GenBank/DDBJ databases">
        <title>Comparative genomics of Cryptococcus and Kwoniella reveals pathogenesis evolution and contrasting modes of karyotype evolution via chromosome fusion or intercentromeric recombination.</title>
        <authorList>
            <person name="Coelho M.A."/>
            <person name="David-Palma M."/>
            <person name="Shea T."/>
            <person name="Bowers K."/>
            <person name="McGinley-Smith S."/>
            <person name="Mohammad A.W."/>
            <person name="Gnirke A."/>
            <person name="Yurkov A.M."/>
            <person name="Nowrousian M."/>
            <person name="Sun S."/>
            <person name="Cuomo C.A."/>
            <person name="Heitman J."/>
        </authorList>
    </citation>
    <scope>NUCLEOTIDE SEQUENCE</scope>
    <source>
        <strain evidence="3">CBS 10117</strain>
    </source>
</reference>
<feature type="compositionally biased region" description="Low complexity" evidence="1">
    <location>
        <begin position="573"/>
        <end position="583"/>
    </location>
</feature>
<protein>
    <submittedName>
        <fullName evidence="2">Uncharacterized protein</fullName>
    </submittedName>
</protein>
<dbReference type="RefSeq" id="XP_018263205.1">
    <property type="nucleotide sequence ID" value="XM_018407994.1"/>
</dbReference>
<evidence type="ECO:0000313" key="3">
    <source>
        <dbReference type="EMBL" id="WWC61743.1"/>
    </source>
</evidence>
<dbReference type="GeneID" id="28968397"/>
<dbReference type="EMBL" id="CP144534">
    <property type="protein sequence ID" value="WWC61743.1"/>
    <property type="molecule type" value="Genomic_DNA"/>
</dbReference>
<reference evidence="3" key="2">
    <citation type="submission" date="2013-07" db="EMBL/GenBank/DDBJ databases">
        <authorList>
            <consortium name="The Broad Institute Genome Sequencing Platform"/>
            <person name="Cuomo C."/>
            <person name="Litvintseva A."/>
            <person name="Chen Y."/>
            <person name="Heitman J."/>
            <person name="Sun S."/>
            <person name="Springer D."/>
            <person name="Dromer F."/>
            <person name="Young S.K."/>
            <person name="Zeng Q."/>
            <person name="Gargeya S."/>
            <person name="Fitzgerald M."/>
            <person name="Abouelleil A."/>
            <person name="Alvarado L."/>
            <person name="Berlin A.M."/>
            <person name="Chapman S.B."/>
            <person name="Dewar J."/>
            <person name="Goldberg J."/>
            <person name="Griggs A."/>
            <person name="Gujja S."/>
            <person name="Hansen M."/>
            <person name="Howarth C."/>
            <person name="Imamovic A."/>
            <person name="Larimer J."/>
            <person name="McCowan C."/>
            <person name="Murphy C."/>
            <person name="Pearson M."/>
            <person name="Priest M."/>
            <person name="Roberts A."/>
            <person name="Saif S."/>
            <person name="Shea T."/>
            <person name="Sykes S."/>
            <person name="Wortman J."/>
            <person name="Nusbaum C."/>
            <person name="Birren B."/>
        </authorList>
    </citation>
    <scope>NUCLEOTIDE SEQUENCE</scope>
    <source>
        <strain evidence="3">CBS 10117</strain>
    </source>
</reference>
<dbReference type="VEuPathDB" id="FungiDB:I303_04698"/>
<reference evidence="2" key="1">
    <citation type="submission" date="2013-07" db="EMBL/GenBank/DDBJ databases">
        <title>The Genome Sequence of Cryptococcus dejecticola CBS10117.</title>
        <authorList>
            <consortium name="The Broad Institute Genome Sequencing Platform"/>
            <person name="Cuomo C."/>
            <person name="Litvintseva A."/>
            <person name="Chen Y."/>
            <person name="Heitman J."/>
            <person name="Sun S."/>
            <person name="Springer D."/>
            <person name="Dromer F."/>
            <person name="Young S.K."/>
            <person name="Zeng Q."/>
            <person name="Gargeya S."/>
            <person name="Fitzgerald M."/>
            <person name="Abouelleil A."/>
            <person name="Alvarado L."/>
            <person name="Berlin A.M."/>
            <person name="Chapman S.B."/>
            <person name="Dewar J."/>
            <person name="Goldberg J."/>
            <person name="Griggs A."/>
            <person name="Gujja S."/>
            <person name="Hansen M."/>
            <person name="Howarth C."/>
            <person name="Imamovic A."/>
            <person name="Larimer J."/>
            <person name="McCowan C."/>
            <person name="Murphy C."/>
            <person name="Pearson M."/>
            <person name="Priest M."/>
            <person name="Roberts A."/>
            <person name="Saif S."/>
            <person name="Shea T."/>
            <person name="Sykes S."/>
            <person name="Wortman J."/>
            <person name="Nusbaum C."/>
            <person name="Birren B."/>
        </authorList>
    </citation>
    <scope>NUCLEOTIDE SEQUENCE [LARGE SCALE GENOMIC DNA]</scope>
    <source>
        <strain evidence="2">CBS 10117</strain>
    </source>
</reference>
<accession>A0A1A6A5N1</accession>
<dbReference type="OrthoDB" id="5308060at2759"/>
<organism evidence="2">
    <name type="scientific">Kwoniella dejecticola CBS 10117</name>
    <dbReference type="NCBI Taxonomy" id="1296121"/>
    <lineage>
        <taxon>Eukaryota</taxon>
        <taxon>Fungi</taxon>
        <taxon>Dikarya</taxon>
        <taxon>Basidiomycota</taxon>
        <taxon>Agaricomycotina</taxon>
        <taxon>Tremellomycetes</taxon>
        <taxon>Tremellales</taxon>
        <taxon>Cryptococcaceae</taxon>
        <taxon>Kwoniella</taxon>
    </lineage>
</organism>
<dbReference type="EMBL" id="KI894031">
    <property type="protein sequence ID" value="OBR85363.1"/>
    <property type="molecule type" value="Genomic_DNA"/>
</dbReference>
<feature type="region of interest" description="Disordered" evidence="1">
    <location>
        <begin position="489"/>
        <end position="583"/>
    </location>
</feature>
<keyword evidence="4" id="KW-1185">Reference proteome</keyword>